<dbReference type="PANTHER" id="PTHR22550">
    <property type="entry name" value="SPORE GERMINATION PROTEIN"/>
    <property type="match status" value="1"/>
</dbReference>
<dbReference type="Proteomes" id="UP000226191">
    <property type="component" value="Unassembled WGS sequence"/>
</dbReference>
<dbReference type="Proteomes" id="UP000256621">
    <property type="component" value="Chromosome"/>
</dbReference>
<dbReference type="Gene3D" id="3.40.50.410">
    <property type="entry name" value="von Willebrand factor, type A domain"/>
    <property type="match status" value="1"/>
</dbReference>
<dbReference type="SUPFAM" id="SSF53300">
    <property type="entry name" value="vWA-like"/>
    <property type="match status" value="1"/>
</dbReference>
<evidence type="ECO:0000256" key="1">
    <source>
        <dbReference type="ARBA" id="ARBA00022475"/>
    </source>
</evidence>
<proteinExistence type="predicted"/>
<evidence type="ECO:0000313" key="7">
    <source>
        <dbReference type="EMBL" id="AXM06181.1"/>
    </source>
</evidence>
<dbReference type="EMBL" id="CP031442">
    <property type="protein sequence ID" value="AXM06181.1"/>
    <property type="molecule type" value="Genomic_DNA"/>
</dbReference>
<dbReference type="PROSITE" id="PS50234">
    <property type="entry name" value="VWFA"/>
    <property type="match status" value="1"/>
</dbReference>
<evidence type="ECO:0000313" key="9">
    <source>
        <dbReference type="Proteomes" id="UP000226191"/>
    </source>
</evidence>
<feature type="transmembrane region" description="Helical" evidence="5">
    <location>
        <begin position="15"/>
        <end position="34"/>
    </location>
</feature>
<keyword evidence="2 5" id="KW-0812">Transmembrane</keyword>
<reference evidence="7 10" key="2">
    <citation type="submission" date="2018-08" db="EMBL/GenBank/DDBJ databases">
        <title>Genome sequencing of Cutibacterium acnes KCOM 1315.</title>
        <authorList>
            <person name="Kook J.-K."/>
            <person name="Park S.-N."/>
            <person name="Lim Y.K."/>
        </authorList>
    </citation>
    <scope>NUCLEOTIDE SEQUENCE [LARGE SCALE GENOMIC DNA]</scope>
    <source>
        <strain evidence="7 10">KCOM 1315</strain>
    </source>
</reference>
<dbReference type="AlphaFoldDB" id="A0A2B7IHB1"/>
<gene>
    <name evidence="8" type="ORF">B1B09_02195</name>
    <name evidence="7" type="ORF">DXN06_02655</name>
</gene>
<evidence type="ECO:0000256" key="3">
    <source>
        <dbReference type="ARBA" id="ARBA00022989"/>
    </source>
</evidence>
<feature type="transmembrane region" description="Helical" evidence="5">
    <location>
        <begin position="55"/>
        <end position="76"/>
    </location>
</feature>
<evidence type="ECO:0000256" key="2">
    <source>
        <dbReference type="ARBA" id="ARBA00022692"/>
    </source>
</evidence>
<feature type="domain" description="VWFA" evidence="6">
    <location>
        <begin position="90"/>
        <end position="280"/>
    </location>
</feature>
<organism evidence="8 9">
    <name type="scientific">Cutibacterium acnes</name>
    <name type="common">Propionibacterium acnes</name>
    <dbReference type="NCBI Taxonomy" id="1747"/>
    <lineage>
        <taxon>Bacteria</taxon>
        <taxon>Bacillati</taxon>
        <taxon>Actinomycetota</taxon>
        <taxon>Actinomycetes</taxon>
        <taxon>Propionibacteriales</taxon>
        <taxon>Propionibacteriaceae</taxon>
        <taxon>Cutibacterium</taxon>
    </lineage>
</organism>
<dbReference type="GeneID" id="92856946"/>
<keyword evidence="1" id="KW-1003">Cell membrane</keyword>
<dbReference type="OrthoDB" id="8882959at2"/>
<dbReference type="InterPro" id="IPR050768">
    <property type="entry name" value="UPF0353/GerABKA_families"/>
</dbReference>
<dbReference type="InterPro" id="IPR036465">
    <property type="entry name" value="vWFA_dom_sf"/>
</dbReference>
<evidence type="ECO:0000313" key="10">
    <source>
        <dbReference type="Proteomes" id="UP000256621"/>
    </source>
</evidence>
<name>A0A2B7IHB1_CUTAC</name>
<evidence type="ECO:0000256" key="4">
    <source>
        <dbReference type="ARBA" id="ARBA00023136"/>
    </source>
</evidence>
<reference evidence="8 9" key="1">
    <citation type="submission" date="2017-02" db="EMBL/GenBank/DDBJ databases">
        <title>Prevalence of linear plasmids in Cutibacterium acnes isolates obtained from cancerous prostatic tissue.</title>
        <authorList>
            <person name="Davidsson S."/>
            <person name="Bruggemann H."/>
        </authorList>
    </citation>
    <scope>NUCLEOTIDE SEQUENCE [LARGE SCALE GENOMIC DNA]</scope>
    <source>
        <strain evidence="8 9">11-78</strain>
    </source>
</reference>
<evidence type="ECO:0000259" key="6">
    <source>
        <dbReference type="PROSITE" id="PS50234"/>
    </source>
</evidence>
<accession>A0A2B7IHB1</accession>
<evidence type="ECO:0000313" key="8">
    <source>
        <dbReference type="EMBL" id="PGF36456.1"/>
    </source>
</evidence>
<keyword evidence="4 5" id="KW-0472">Membrane</keyword>
<dbReference type="RefSeq" id="WP_002517699.1">
    <property type="nucleotide sequence ID" value="NZ_AP019664.1"/>
</dbReference>
<dbReference type="Pfam" id="PF13519">
    <property type="entry name" value="VWA_2"/>
    <property type="match status" value="1"/>
</dbReference>
<evidence type="ECO:0000256" key="5">
    <source>
        <dbReference type="SAM" id="Phobius"/>
    </source>
</evidence>
<dbReference type="PANTHER" id="PTHR22550:SF5">
    <property type="entry name" value="LEUCINE ZIPPER PROTEIN 4"/>
    <property type="match status" value="1"/>
</dbReference>
<dbReference type="InterPro" id="IPR002035">
    <property type="entry name" value="VWF_A"/>
</dbReference>
<sequence>MAMMTLIAFGRPGRLWWLVVPVVFLAVYLVVVMWRRQPHQGRNELKRLLPSSRPWKQHLAMGLSVLSMAIIVLAFAQPKAYHEVPRDRATVVVAIDVSRSMVATDVEPSRLSAAKTAAKDFLGDLPPRFNVSLVKFAASAQVVVPPTTDRAAVSTAITNLQVLPSTAIGEGIYSSLNALKLVPDDPKHPGQKPPAAIVLLSDGATNVGRPSLEAAKEAGRQHVPVYTIAYGTAGGYVVEGGQRQPVPVNHYELAAIAKASGGEKFSAESLGQLSDVYKSIAQSVGYEKVFGEVTDKYVGVALALVVLTAASVISLCARWP</sequence>
<dbReference type="EMBL" id="MVCE01000001">
    <property type="protein sequence ID" value="PGF36456.1"/>
    <property type="molecule type" value="Genomic_DNA"/>
</dbReference>
<protein>
    <submittedName>
        <fullName evidence="8">VWA domain-containing protein</fullName>
    </submittedName>
</protein>
<feature type="transmembrane region" description="Helical" evidence="5">
    <location>
        <begin position="297"/>
        <end position="317"/>
    </location>
</feature>
<keyword evidence="3 5" id="KW-1133">Transmembrane helix</keyword>
<dbReference type="SMART" id="SM00327">
    <property type="entry name" value="VWA"/>
    <property type="match status" value="1"/>
</dbReference>